<dbReference type="InterPro" id="IPR040183">
    <property type="entry name" value="THUMPD1-like"/>
</dbReference>
<gene>
    <name evidence="1" type="ORF">BOLC8T48897H</name>
</gene>
<protein>
    <submittedName>
        <fullName evidence="1">Uncharacterized protein</fullName>
    </submittedName>
</protein>
<reference evidence="1" key="1">
    <citation type="submission" date="2018-11" db="EMBL/GenBank/DDBJ databases">
        <authorList>
            <consortium name="Genoscope - CEA"/>
            <person name="William W."/>
        </authorList>
    </citation>
    <scope>NUCLEOTIDE SEQUENCE</scope>
</reference>
<dbReference type="AlphaFoldDB" id="A0A3P6FRQ9"/>
<organism evidence="1">
    <name type="scientific">Brassica oleracea</name>
    <name type="common">Wild cabbage</name>
    <dbReference type="NCBI Taxonomy" id="3712"/>
    <lineage>
        <taxon>Eukaryota</taxon>
        <taxon>Viridiplantae</taxon>
        <taxon>Streptophyta</taxon>
        <taxon>Embryophyta</taxon>
        <taxon>Tracheophyta</taxon>
        <taxon>Spermatophyta</taxon>
        <taxon>Magnoliopsida</taxon>
        <taxon>eudicotyledons</taxon>
        <taxon>Gunneridae</taxon>
        <taxon>Pentapetalae</taxon>
        <taxon>rosids</taxon>
        <taxon>malvids</taxon>
        <taxon>Brassicales</taxon>
        <taxon>Brassicaceae</taxon>
        <taxon>Brassiceae</taxon>
        <taxon>Brassica</taxon>
    </lineage>
</organism>
<dbReference type="GO" id="GO:0003723">
    <property type="term" value="F:RNA binding"/>
    <property type="evidence" value="ECO:0007669"/>
    <property type="project" value="InterPro"/>
</dbReference>
<dbReference type="EMBL" id="LR031879">
    <property type="protein sequence ID" value="VDD55668.1"/>
    <property type="molecule type" value="Genomic_DNA"/>
</dbReference>
<accession>A0A3P6FRQ9</accession>
<dbReference type="SUPFAM" id="SSF143437">
    <property type="entry name" value="THUMP domain-like"/>
    <property type="match status" value="1"/>
</dbReference>
<proteinExistence type="predicted"/>
<name>A0A3P6FRQ9_BRAOL</name>
<sequence length="354" mass="39257">MAAAEEVVKDVGRAIEETPVGEKREREEEAETMAPWEQHASVISIPRFDYTAPSSLLHHSHSGFLVTCSIKREKSATKEAMSILGKVLLPLGEVLKSSDESKRPKLCAQETEETEYSHWFVFSFFLFNFWCLSLGENLNAEDLKPAKESVNEEHKSLMSLVKLTKSGLLLFTFPVDNSTDTTDIVSRVFQCVKSGALKAPVWCHRIFPVQATCALTEKELQETVSKLVQRFVDDKQNTLSTPVKFAAGYNRRGVEEAKGKIQKASEVLDQCPLLDRTKCFETVAAGVKAIVPDSVVDLKSPELCVMVELLPLSRIPNGSYVAAVSVLPHKLVSTKPKLAIKPLVPESKQKKGQN</sequence>
<evidence type="ECO:0000313" key="1">
    <source>
        <dbReference type="EMBL" id="VDD55668.1"/>
    </source>
</evidence>
<dbReference type="PANTHER" id="PTHR13452">
    <property type="entry name" value="THUMP DOMAIN CONTAINING PROTEIN 1-RELATED"/>
    <property type="match status" value="1"/>
</dbReference>
<dbReference type="PANTHER" id="PTHR13452:SF13">
    <property type="entry name" value="OS02G0672400 PROTEIN"/>
    <property type="match status" value="1"/>
</dbReference>
<dbReference type="GO" id="GO:0006400">
    <property type="term" value="P:tRNA modification"/>
    <property type="evidence" value="ECO:0007669"/>
    <property type="project" value="InterPro"/>
</dbReference>